<dbReference type="RefSeq" id="WP_012558652.1">
    <property type="nucleotide sequence ID" value="NC_011369.1"/>
</dbReference>
<evidence type="ECO:0000313" key="4">
    <source>
        <dbReference type="Proteomes" id="UP000008330"/>
    </source>
</evidence>
<keyword evidence="2" id="KW-0472">Membrane</keyword>
<accession>A0ABF7QPM6</accession>
<keyword evidence="4" id="KW-1185">Reference proteome</keyword>
<feature type="region of interest" description="Disordered" evidence="1">
    <location>
        <begin position="246"/>
        <end position="295"/>
    </location>
</feature>
<proteinExistence type="predicted"/>
<dbReference type="EMBL" id="CP001191">
    <property type="protein sequence ID" value="ACI56228.1"/>
    <property type="molecule type" value="Genomic_DNA"/>
</dbReference>
<keyword evidence="2" id="KW-1133">Transmembrane helix</keyword>
<gene>
    <name evidence="3" type="ordered locus">Rleg2_2961</name>
</gene>
<sequence length="295" mass="32525">MPDNSPSANAKQPLGKPTIPVVFWLLLTISLSLVMGTVLLSNDMKHLKTVGHYFGFDLFPPDVTPPPPKAPPRPAPPATFTLPLHLIDPPVAQTVSTFLRTWRISGPAMCAALRDAGIETSDWAAASFNADTFECFFEHGAKREKDQLPSSIFVIVRGDAAGVISNMRVKIINPETDQNGQLDPAILRIFETMLRQPQWLDFHETLNAIKNLKDVKEDGFGASINFAREVLNPDRYNFTLSLDATSGPQKRTRSYFSDRTWLPSPEPTVETDVPSAQLSTPADAEAPARNADHPR</sequence>
<dbReference type="AlphaFoldDB" id="A0ABF7QPM6"/>
<evidence type="ECO:0000256" key="2">
    <source>
        <dbReference type="SAM" id="Phobius"/>
    </source>
</evidence>
<feature type="transmembrane region" description="Helical" evidence="2">
    <location>
        <begin position="21"/>
        <end position="40"/>
    </location>
</feature>
<dbReference type="InterPro" id="IPR046071">
    <property type="entry name" value="DUF6030"/>
</dbReference>
<feature type="compositionally biased region" description="Polar residues" evidence="1">
    <location>
        <begin position="246"/>
        <end position="257"/>
    </location>
</feature>
<evidence type="ECO:0000256" key="1">
    <source>
        <dbReference type="SAM" id="MobiDB-lite"/>
    </source>
</evidence>
<evidence type="ECO:0000313" key="3">
    <source>
        <dbReference type="EMBL" id="ACI56228.1"/>
    </source>
</evidence>
<name>A0ABF7QPM6_RHILW</name>
<organism evidence="3 4">
    <name type="scientific">Rhizobium leguminosarum bv. trifolii (strain WSM2304)</name>
    <dbReference type="NCBI Taxonomy" id="395492"/>
    <lineage>
        <taxon>Bacteria</taxon>
        <taxon>Pseudomonadati</taxon>
        <taxon>Pseudomonadota</taxon>
        <taxon>Alphaproteobacteria</taxon>
        <taxon>Hyphomicrobiales</taxon>
        <taxon>Rhizobiaceae</taxon>
        <taxon>Rhizobium/Agrobacterium group</taxon>
        <taxon>Rhizobium</taxon>
    </lineage>
</organism>
<protein>
    <submittedName>
        <fullName evidence="3">Exopolysaccharide production protein</fullName>
    </submittedName>
</protein>
<dbReference type="KEGG" id="rlt:Rleg2_2961"/>
<dbReference type="Proteomes" id="UP000008330">
    <property type="component" value="Chromosome"/>
</dbReference>
<keyword evidence="2" id="KW-0812">Transmembrane</keyword>
<reference evidence="3 4" key="1">
    <citation type="journal article" date="2010" name="Stand. Genomic Sci.">
        <title>Complete genome sequence of Rhizobium leguminosarum bv trifolii strain WSM2304, an effective microsymbiont of the South American clover Trifolium polymorphum.</title>
        <authorList>
            <person name="Reeve W."/>
            <person name="O'Hara G."/>
            <person name="Chain P."/>
            <person name="Ardley J."/>
            <person name="Brau L."/>
            <person name="Nandesena K."/>
            <person name="Tiwari R."/>
            <person name="Malfatti S."/>
            <person name="Kiss H."/>
            <person name="Lapidus A."/>
            <person name="Copeland A."/>
            <person name="Nolan M."/>
            <person name="Land M."/>
            <person name="Ivanova N."/>
            <person name="Mavromatis K."/>
            <person name="Markowitz V."/>
            <person name="Kyrpides N."/>
            <person name="Melino V."/>
            <person name="Denton M."/>
            <person name="Yates R."/>
            <person name="Howieson J."/>
        </authorList>
    </citation>
    <scope>NUCLEOTIDE SEQUENCE [LARGE SCALE GENOMIC DNA]</scope>
    <source>
        <strain evidence="3 4">WSM2304</strain>
    </source>
</reference>
<dbReference type="Pfam" id="PF19495">
    <property type="entry name" value="DUF6030"/>
    <property type="match status" value="1"/>
</dbReference>